<dbReference type="EMBL" id="CP015405">
    <property type="protein sequence ID" value="ANU78126.1"/>
    <property type="molecule type" value="Genomic_DNA"/>
</dbReference>
<dbReference type="STRING" id="1796616.A4V09_21705"/>
<gene>
    <name evidence="6" type="ORF">A4V09_21705</name>
</gene>
<dbReference type="Gene3D" id="2.40.50.1020">
    <property type="entry name" value="LytTr DNA-binding domain"/>
    <property type="match status" value="1"/>
</dbReference>
<reference evidence="6" key="1">
    <citation type="submission" date="2017-04" db="EMBL/GenBank/DDBJ databases">
        <title>Complete Genome Sequences of Twelve Strains of a Stable Defined Moderately Diverse Mouse Microbiota 2 (sDMDMm2).</title>
        <authorList>
            <person name="Uchimura Y."/>
            <person name="Wyss M."/>
            <person name="Brugiroux S."/>
            <person name="Limenitakis J.P."/>
            <person name="Stecher B."/>
            <person name="McCoy K.D."/>
            <person name="Macpherson A.J."/>
        </authorList>
    </citation>
    <scope>NUCLEOTIDE SEQUENCE</scope>
    <source>
        <strain evidence="6">YL58</strain>
    </source>
</reference>
<dbReference type="AlphaFoldDB" id="A0A1C7IEJ2"/>
<protein>
    <recommendedName>
        <fullName evidence="1">Stage 0 sporulation protein A homolog</fullName>
    </recommendedName>
</protein>
<keyword evidence="7" id="KW-1185">Reference proteome</keyword>
<dbReference type="InterPro" id="IPR001789">
    <property type="entry name" value="Sig_transdc_resp-reg_receiver"/>
</dbReference>
<dbReference type="Pfam" id="PF00072">
    <property type="entry name" value="Response_reg"/>
    <property type="match status" value="1"/>
</dbReference>
<dbReference type="PROSITE" id="PS50930">
    <property type="entry name" value="HTH_LYTTR"/>
    <property type="match status" value="1"/>
</dbReference>
<dbReference type="SMART" id="SM00850">
    <property type="entry name" value="LytTR"/>
    <property type="match status" value="1"/>
</dbReference>
<dbReference type="KEGG" id="byl:A4V09_21705"/>
<dbReference type="Proteomes" id="UP000092574">
    <property type="component" value="Chromosome"/>
</dbReference>
<evidence type="ECO:0000313" key="6">
    <source>
        <dbReference type="EMBL" id="ANU78126.1"/>
    </source>
</evidence>
<evidence type="ECO:0000256" key="1">
    <source>
        <dbReference type="ARBA" id="ARBA00018672"/>
    </source>
</evidence>
<dbReference type="InterPro" id="IPR011006">
    <property type="entry name" value="CheY-like_superfamily"/>
</dbReference>
<sequence length="257" mass="30401">MNIDNKISYMATEEFLMNIVICDDEKSICAELENIIKSYASERKVKIQTDVFLGGDTLTKYLCREEGPDIIFLDIEIPGYNGVVVGDYIRRVLENEQIFIIYISSKEQYALQLFQNRPFDFLVKPLQKKKIFAILDSIYRIVGKSNFDFEYQNNGVKYRIPYRDILYFQSEGRKINIVTKQKTKTFYGKLSEVENKVPEYLFLNIHKSYLVNFNYVKEYTYEWIRMLNDDILSISKMNRATIRRKIMEREADGFSNG</sequence>
<keyword evidence="3" id="KW-0597">Phosphoprotein</keyword>
<evidence type="ECO:0000259" key="5">
    <source>
        <dbReference type="PROSITE" id="PS50930"/>
    </source>
</evidence>
<dbReference type="SUPFAM" id="SSF52172">
    <property type="entry name" value="CheY-like"/>
    <property type="match status" value="1"/>
</dbReference>
<comment type="function">
    <text evidence="2">May play the central regulatory role in sporulation. It may be an element of the effector pathway responsible for the activation of sporulation genes in response to nutritional stress. Spo0A may act in concert with spo0H (a sigma factor) to control the expression of some genes that are critical to the sporulation process.</text>
</comment>
<feature type="domain" description="Response regulatory" evidence="4">
    <location>
        <begin position="18"/>
        <end position="139"/>
    </location>
</feature>
<dbReference type="InterPro" id="IPR046947">
    <property type="entry name" value="LytR-like"/>
</dbReference>
<dbReference type="GO" id="GO:0000156">
    <property type="term" value="F:phosphorelay response regulator activity"/>
    <property type="evidence" value="ECO:0007669"/>
    <property type="project" value="InterPro"/>
</dbReference>
<dbReference type="SMART" id="SM00448">
    <property type="entry name" value="REC"/>
    <property type="match status" value="1"/>
</dbReference>
<dbReference type="Pfam" id="PF04397">
    <property type="entry name" value="LytTR"/>
    <property type="match status" value="1"/>
</dbReference>
<feature type="modified residue" description="4-aspartylphosphate" evidence="3">
    <location>
        <position position="74"/>
    </location>
</feature>
<dbReference type="OrthoDB" id="9802383at2"/>
<dbReference type="PANTHER" id="PTHR37299">
    <property type="entry name" value="TRANSCRIPTIONAL REGULATOR-RELATED"/>
    <property type="match status" value="1"/>
</dbReference>
<accession>A0A1C7IEJ2</accession>
<evidence type="ECO:0000313" key="7">
    <source>
        <dbReference type="Proteomes" id="UP000092574"/>
    </source>
</evidence>
<organism evidence="6 7">
    <name type="scientific">Blautia pseudococcoides</name>
    <dbReference type="NCBI Taxonomy" id="1796616"/>
    <lineage>
        <taxon>Bacteria</taxon>
        <taxon>Bacillati</taxon>
        <taxon>Bacillota</taxon>
        <taxon>Clostridia</taxon>
        <taxon>Lachnospirales</taxon>
        <taxon>Lachnospiraceae</taxon>
        <taxon>Blautia</taxon>
    </lineage>
</organism>
<dbReference type="GO" id="GO:0003677">
    <property type="term" value="F:DNA binding"/>
    <property type="evidence" value="ECO:0007669"/>
    <property type="project" value="InterPro"/>
</dbReference>
<name>A0A1C7IEJ2_9FIRM</name>
<evidence type="ECO:0000259" key="4">
    <source>
        <dbReference type="PROSITE" id="PS50110"/>
    </source>
</evidence>
<dbReference type="InterPro" id="IPR007492">
    <property type="entry name" value="LytTR_DNA-bd_dom"/>
</dbReference>
<proteinExistence type="predicted"/>
<dbReference type="RefSeq" id="WP_084043727.1">
    <property type="nucleotide sequence ID" value="NZ_CP015405.2"/>
</dbReference>
<dbReference type="Gene3D" id="3.40.50.2300">
    <property type="match status" value="1"/>
</dbReference>
<feature type="domain" description="HTH LytTR-type" evidence="5">
    <location>
        <begin position="149"/>
        <end position="248"/>
    </location>
</feature>
<evidence type="ECO:0000256" key="2">
    <source>
        <dbReference type="ARBA" id="ARBA00024867"/>
    </source>
</evidence>
<dbReference type="PANTHER" id="PTHR37299:SF1">
    <property type="entry name" value="STAGE 0 SPORULATION PROTEIN A HOMOLOG"/>
    <property type="match status" value="1"/>
</dbReference>
<evidence type="ECO:0000256" key="3">
    <source>
        <dbReference type="PROSITE-ProRule" id="PRU00169"/>
    </source>
</evidence>
<dbReference type="PROSITE" id="PS50110">
    <property type="entry name" value="RESPONSE_REGULATORY"/>
    <property type="match status" value="1"/>
</dbReference>